<evidence type="ECO:0000256" key="1">
    <source>
        <dbReference type="SAM" id="MobiDB-lite"/>
    </source>
</evidence>
<keyword evidence="3" id="KW-1185">Reference proteome</keyword>
<dbReference type="EMBL" id="BTSY01000003">
    <property type="protein sequence ID" value="GMT18082.1"/>
    <property type="molecule type" value="Genomic_DNA"/>
</dbReference>
<sequence length="73" mass="8474">CSSSVSTPVTFSVASFPPSKSSSPRGRPHSTPTHSEQPQRRSPTIRLSVTRSTWRRKRKRKRLRRRRKGSSWR</sequence>
<feature type="non-terminal residue" evidence="2">
    <location>
        <position position="1"/>
    </location>
</feature>
<feature type="non-terminal residue" evidence="2">
    <location>
        <position position="73"/>
    </location>
</feature>
<protein>
    <submittedName>
        <fullName evidence="2">Uncharacterized protein</fullName>
    </submittedName>
</protein>
<name>A0AAV5VEE8_9BILA</name>
<proteinExistence type="predicted"/>
<feature type="region of interest" description="Disordered" evidence="1">
    <location>
        <begin position="1"/>
        <end position="73"/>
    </location>
</feature>
<comment type="caution">
    <text evidence="2">The sequence shown here is derived from an EMBL/GenBank/DDBJ whole genome shotgun (WGS) entry which is preliminary data.</text>
</comment>
<dbReference type="Proteomes" id="UP001432322">
    <property type="component" value="Unassembled WGS sequence"/>
</dbReference>
<feature type="compositionally biased region" description="Basic residues" evidence="1">
    <location>
        <begin position="53"/>
        <end position="73"/>
    </location>
</feature>
<gene>
    <name evidence="2" type="ORF">PFISCL1PPCAC_9379</name>
</gene>
<accession>A0AAV5VEE8</accession>
<evidence type="ECO:0000313" key="2">
    <source>
        <dbReference type="EMBL" id="GMT18082.1"/>
    </source>
</evidence>
<dbReference type="AlphaFoldDB" id="A0AAV5VEE8"/>
<feature type="compositionally biased region" description="Low complexity" evidence="1">
    <location>
        <begin position="1"/>
        <end position="25"/>
    </location>
</feature>
<evidence type="ECO:0000313" key="3">
    <source>
        <dbReference type="Proteomes" id="UP001432322"/>
    </source>
</evidence>
<reference evidence="2" key="1">
    <citation type="submission" date="2023-10" db="EMBL/GenBank/DDBJ databases">
        <title>Genome assembly of Pristionchus species.</title>
        <authorList>
            <person name="Yoshida K."/>
            <person name="Sommer R.J."/>
        </authorList>
    </citation>
    <scope>NUCLEOTIDE SEQUENCE</scope>
    <source>
        <strain evidence="2">RS5133</strain>
    </source>
</reference>
<feature type="compositionally biased region" description="Polar residues" evidence="1">
    <location>
        <begin position="31"/>
        <end position="52"/>
    </location>
</feature>
<organism evidence="2 3">
    <name type="scientific">Pristionchus fissidentatus</name>
    <dbReference type="NCBI Taxonomy" id="1538716"/>
    <lineage>
        <taxon>Eukaryota</taxon>
        <taxon>Metazoa</taxon>
        <taxon>Ecdysozoa</taxon>
        <taxon>Nematoda</taxon>
        <taxon>Chromadorea</taxon>
        <taxon>Rhabditida</taxon>
        <taxon>Rhabditina</taxon>
        <taxon>Diplogasteromorpha</taxon>
        <taxon>Diplogasteroidea</taxon>
        <taxon>Neodiplogasteridae</taxon>
        <taxon>Pristionchus</taxon>
    </lineage>
</organism>